<accession>A0A9W6FNI2</accession>
<keyword evidence="11" id="KW-1185">Reference proteome</keyword>
<dbReference type="PANTHER" id="PTHR43744">
    <property type="entry name" value="ABC TRANSPORTER PERMEASE PROTEIN MG189-RELATED-RELATED"/>
    <property type="match status" value="1"/>
</dbReference>
<feature type="transmembrane region" description="Helical" evidence="7">
    <location>
        <begin position="151"/>
        <end position="175"/>
    </location>
</feature>
<dbReference type="GO" id="GO:0005886">
    <property type="term" value="C:plasma membrane"/>
    <property type="evidence" value="ECO:0007669"/>
    <property type="project" value="UniProtKB-SubCell"/>
</dbReference>
<organism evidence="10 11">
    <name type="scientific">Agromyces rhizosphaerae</name>
    <dbReference type="NCBI Taxonomy" id="88374"/>
    <lineage>
        <taxon>Bacteria</taxon>
        <taxon>Bacillati</taxon>
        <taxon>Actinomycetota</taxon>
        <taxon>Actinomycetes</taxon>
        <taxon>Micrococcales</taxon>
        <taxon>Microbacteriaceae</taxon>
        <taxon>Agromyces</taxon>
    </lineage>
</organism>
<evidence type="ECO:0000256" key="7">
    <source>
        <dbReference type="RuleBase" id="RU363032"/>
    </source>
</evidence>
<comment type="subcellular location">
    <subcellularLocation>
        <location evidence="1 7">Cell membrane</location>
        <topology evidence="1 7">Multi-pass membrane protein</topology>
    </subcellularLocation>
</comment>
<feature type="transmembrane region" description="Helical" evidence="7">
    <location>
        <begin position="288"/>
        <end position="309"/>
    </location>
</feature>
<dbReference type="PANTHER" id="PTHR43744:SF8">
    <property type="entry name" value="SN-GLYCEROL-3-PHOSPHATE TRANSPORT SYSTEM PERMEASE PROTEIN UGPE"/>
    <property type="match status" value="1"/>
</dbReference>
<evidence type="ECO:0000259" key="9">
    <source>
        <dbReference type="PROSITE" id="PS50928"/>
    </source>
</evidence>
<proteinExistence type="inferred from homology"/>
<keyword evidence="2 7" id="KW-0813">Transport</keyword>
<evidence type="ECO:0000313" key="10">
    <source>
        <dbReference type="EMBL" id="GLI26460.1"/>
    </source>
</evidence>
<feature type="transmembrane region" description="Helical" evidence="7">
    <location>
        <begin position="120"/>
        <end position="142"/>
    </location>
</feature>
<dbReference type="InterPro" id="IPR000515">
    <property type="entry name" value="MetI-like"/>
</dbReference>
<gene>
    <name evidence="10" type="primary">ugpE</name>
    <name evidence="10" type="ORF">ARHIZOSPH14_07020</name>
</gene>
<keyword evidence="5 7" id="KW-1133">Transmembrane helix</keyword>
<comment type="caution">
    <text evidence="10">The sequence shown here is derived from an EMBL/GenBank/DDBJ whole genome shotgun (WGS) entry which is preliminary data.</text>
</comment>
<name>A0A9W6FNI2_9MICO</name>
<feature type="transmembrane region" description="Helical" evidence="7">
    <location>
        <begin position="187"/>
        <end position="208"/>
    </location>
</feature>
<evidence type="ECO:0000256" key="5">
    <source>
        <dbReference type="ARBA" id="ARBA00022989"/>
    </source>
</evidence>
<evidence type="ECO:0000313" key="11">
    <source>
        <dbReference type="Proteomes" id="UP001144396"/>
    </source>
</evidence>
<evidence type="ECO:0000256" key="1">
    <source>
        <dbReference type="ARBA" id="ARBA00004651"/>
    </source>
</evidence>
<evidence type="ECO:0000256" key="3">
    <source>
        <dbReference type="ARBA" id="ARBA00022475"/>
    </source>
</evidence>
<feature type="domain" description="ABC transmembrane type-1" evidence="9">
    <location>
        <begin position="116"/>
        <end position="309"/>
    </location>
</feature>
<keyword evidence="4 7" id="KW-0812">Transmembrane</keyword>
<protein>
    <submittedName>
        <fullName evidence="10">Sn-glycerol-3-phosphate transport system permease protein UgpE</fullName>
    </submittedName>
</protein>
<dbReference type="CDD" id="cd06261">
    <property type="entry name" value="TM_PBP2"/>
    <property type="match status" value="1"/>
</dbReference>
<dbReference type="InterPro" id="IPR035906">
    <property type="entry name" value="MetI-like_sf"/>
</dbReference>
<comment type="similarity">
    <text evidence="7">Belongs to the binding-protein-dependent transport system permease family.</text>
</comment>
<evidence type="ECO:0000256" key="6">
    <source>
        <dbReference type="ARBA" id="ARBA00023136"/>
    </source>
</evidence>
<keyword evidence="6 7" id="KW-0472">Membrane</keyword>
<dbReference type="Pfam" id="PF00528">
    <property type="entry name" value="BPD_transp_1"/>
    <property type="match status" value="1"/>
</dbReference>
<sequence>MRTESRLRTAPTGARNDAGADDTVAVTVPPEASADARAGRTVGRRRPVGSPWRKVLFYGALSLLAVPFVFPTWWMFTSSLKPISEIFAFPPELWPSNPTLEGYVGAFTEQPFALQYWNSMYIAVLVTLGTMLFSSMAGYAFARIRFPGQDLLFVVVLTGLLIPSEVTIVPLFQLFNSWGMIDTHWPLILVTTFGAPSVLATFIMRQYFITLPVELEEAGRIDGLGRWRIYWSIALPLSRSALAAVAIFTFLNVWNLYLEPTVYLQTPELFTLPQALTRYTDAYGGEMWNIQLAAATLTALPVLIVFVFAQKQFVEGLAQTGLKG</sequence>
<dbReference type="Proteomes" id="UP001144396">
    <property type="component" value="Unassembled WGS sequence"/>
</dbReference>
<feature type="transmembrane region" description="Helical" evidence="7">
    <location>
        <begin position="55"/>
        <end position="76"/>
    </location>
</feature>
<dbReference type="PROSITE" id="PS50928">
    <property type="entry name" value="ABC_TM1"/>
    <property type="match status" value="1"/>
</dbReference>
<evidence type="ECO:0000256" key="2">
    <source>
        <dbReference type="ARBA" id="ARBA00022448"/>
    </source>
</evidence>
<feature type="transmembrane region" description="Helical" evidence="7">
    <location>
        <begin position="229"/>
        <end position="254"/>
    </location>
</feature>
<evidence type="ECO:0000256" key="4">
    <source>
        <dbReference type="ARBA" id="ARBA00022692"/>
    </source>
</evidence>
<dbReference type="SUPFAM" id="SSF161098">
    <property type="entry name" value="MetI-like"/>
    <property type="match status" value="1"/>
</dbReference>
<keyword evidence="3" id="KW-1003">Cell membrane</keyword>
<dbReference type="GO" id="GO:0055085">
    <property type="term" value="P:transmembrane transport"/>
    <property type="evidence" value="ECO:0007669"/>
    <property type="project" value="InterPro"/>
</dbReference>
<dbReference type="AlphaFoldDB" id="A0A9W6FNI2"/>
<dbReference type="EMBL" id="BSDP01000001">
    <property type="protein sequence ID" value="GLI26460.1"/>
    <property type="molecule type" value="Genomic_DNA"/>
</dbReference>
<evidence type="ECO:0000256" key="8">
    <source>
        <dbReference type="SAM" id="MobiDB-lite"/>
    </source>
</evidence>
<reference evidence="10" key="1">
    <citation type="submission" date="2022-12" db="EMBL/GenBank/DDBJ databases">
        <title>Reference genome sequencing for broad-spectrum identification of bacterial and archaeal isolates by mass spectrometry.</title>
        <authorList>
            <person name="Sekiguchi Y."/>
            <person name="Tourlousse D.M."/>
        </authorList>
    </citation>
    <scope>NUCLEOTIDE SEQUENCE</scope>
    <source>
        <strain evidence="10">14</strain>
    </source>
</reference>
<dbReference type="Gene3D" id="1.10.3720.10">
    <property type="entry name" value="MetI-like"/>
    <property type="match status" value="1"/>
</dbReference>
<feature type="region of interest" description="Disordered" evidence="8">
    <location>
        <begin position="1"/>
        <end position="23"/>
    </location>
</feature>